<dbReference type="AlphaFoldDB" id="A0A917J5H3"/>
<reference evidence="4" key="2">
    <citation type="submission" date="2020-09" db="EMBL/GenBank/DDBJ databases">
        <authorList>
            <person name="Sun Q."/>
            <person name="Sedlacek I."/>
        </authorList>
    </citation>
    <scope>NUCLEOTIDE SEQUENCE</scope>
    <source>
        <strain evidence="4">CCM 8711</strain>
    </source>
</reference>
<dbReference type="SMART" id="SM00935">
    <property type="entry name" value="OmpH"/>
    <property type="match status" value="1"/>
</dbReference>
<keyword evidence="2 3" id="KW-0732">Signal</keyword>
<evidence type="ECO:0000313" key="5">
    <source>
        <dbReference type="Proteomes" id="UP000662074"/>
    </source>
</evidence>
<dbReference type="SUPFAM" id="SSF111384">
    <property type="entry name" value="OmpH-like"/>
    <property type="match status" value="1"/>
</dbReference>
<evidence type="ECO:0000313" key="4">
    <source>
        <dbReference type="EMBL" id="GGI48886.1"/>
    </source>
</evidence>
<protein>
    <submittedName>
        <fullName evidence="4">Membrane protein</fullName>
    </submittedName>
</protein>
<dbReference type="InterPro" id="IPR024930">
    <property type="entry name" value="Skp_dom_sf"/>
</dbReference>
<dbReference type="Pfam" id="PF03938">
    <property type="entry name" value="OmpH"/>
    <property type="match status" value="1"/>
</dbReference>
<evidence type="ECO:0000256" key="2">
    <source>
        <dbReference type="ARBA" id="ARBA00022729"/>
    </source>
</evidence>
<dbReference type="EMBL" id="BMDO01000001">
    <property type="protein sequence ID" value="GGI48886.1"/>
    <property type="molecule type" value="Genomic_DNA"/>
</dbReference>
<proteinExistence type="inferred from homology"/>
<name>A0A917J5H3_9SPHI</name>
<feature type="chain" id="PRO_5036816700" evidence="3">
    <location>
        <begin position="29"/>
        <end position="184"/>
    </location>
</feature>
<keyword evidence="5" id="KW-1185">Reference proteome</keyword>
<dbReference type="PANTHER" id="PTHR35089:SF1">
    <property type="entry name" value="CHAPERONE PROTEIN SKP"/>
    <property type="match status" value="1"/>
</dbReference>
<dbReference type="GO" id="GO:0051082">
    <property type="term" value="F:unfolded protein binding"/>
    <property type="evidence" value="ECO:0007669"/>
    <property type="project" value="InterPro"/>
</dbReference>
<dbReference type="GO" id="GO:0005829">
    <property type="term" value="C:cytosol"/>
    <property type="evidence" value="ECO:0007669"/>
    <property type="project" value="TreeGrafter"/>
</dbReference>
<reference evidence="4" key="1">
    <citation type="journal article" date="2014" name="Int. J. Syst. Evol. Microbiol.">
        <title>Complete genome sequence of Corynebacterium casei LMG S-19264T (=DSM 44701T), isolated from a smear-ripened cheese.</title>
        <authorList>
            <consortium name="US DOE Joint Genome Institute (JGI-PGF)"/>
            <person name="Walter F."/>
            <person name="Albersmeier A."/>
            <person name="Kalinowski J."/>
            <person name="Ruckert C."/>
        </authorList>
    </citation>
    <scope>NUCLEOTIDE SEQUENCE</scope>
    <source>
        <strain evidence="4">CCM 8711</strain>
    </source>
</reference>
<sequence length="184" mass="21057">MVLINKYNMKKILITLTITLISVASAWAQRFAFVDSDYILKHVPEYASSQKQLAALSDQWQREVDGRFQEIDRLYKAYQADQVLMTADMKKRREAEIVDKEKAAKDFQRSKFGPEGELAQRSSTLVKPIQERVSKAIQAVAESENLDMVFDKNSEVMMLYANPRYNKSDVVITRLGLKPGAFAK</sequence>
<gene>
    <name evidence="4" type="ORF">GCM10011425_00980</name>
</gene>
<comment type="similarity">
    <text evidence="1">Belongs to the Skp family.</text>
</comment>
<evidence type="ECO:0000256" key="1">
    <source>
        <dbReference type="ARBA" id="ARBA00009091"/>
    </source>
</evidence>
<feature type="signal peptide" evidence="3">
    <location>
        <begin position="1"/>
        <end position="28"/>
    </location>
</feature>
<dbReference type="InterPro" id="IPR005632">
    <property type="entry name" value="Chaperone_Skp"/>
</dbReference>
<dbReference type="Gene3D" id="3.30.910.20">
    <property type="entry name" value="Skp domain"/>
    <property type="match status" value="1"/>
</dbReference>
<dbReference type="Proteomes" id="UP000662074">
    <property type="component" value="Unassembled WGS sequence"/>
</dbReference>
<evidence type="ECO:0000256" key="3">
    <source>
        <dbReference type="SAM" id="SignalP"/>
    </source>
</evidence>
<organism evidence="4 5">
    <name type="scientific">Mucilaginibacter galii</name>
    <dbReference type="NCBI Taxonomy" id="2005073"/>
    <lineage>
        <taxon>Bacteria</taxon>
        <taxon>Pseudomonadati</taxon>
        <taxon>Bacteroidota</taxon>
        <taxon>Sphingobacteriia</taxon>
        <taxon>Sphingobacteriales</taxon>
        <taxon>Sphingobacteriaceae</taxon>
        <taxon>Mucilaginibacter</taxon>
    </lineage>
</organism>
<dbReference type="GO" id="GO:0050821">
    <property type="term" value="P:protein stabilization"/>
    <property type="evidence" value="ECO:0007669"/>
    <property type="project" value="TreeGrafter"/>
</dbReference>
<comment type="caution">
    <text evidence="4">The sequence shown here is derived from an EMBL/GenBank/DDBJ whole genome shotgun (WGS) entry which is preliminary data.</text>
</comment>
<dbReference type="PANTHER" id="PTHR35089">
    <property type="entry name" value="CHAPERONE PROTEIN SKP"/>
    <property type="match status" value="1"/>
</dbReference>
<accession>A0A917J5H3</accession>